<evidence type="ECO:0000256" key="3">
    <source>
        <dbReference type="ARBA" id="ARBA00022801"/>
    </source>
</evidence>
<organism evidence="6 7">
    <name type="scientific">Vanilla planifolia</name>
    <name type="common">Vanilla</name>
    <dbReference type="NCBI Taxonomy" id="51239"/>
    <lineage>
        <taxon>Eukaryota</taxon>
        <taxon>Viridiplantae</taxon>
        <taxon>Streptophyta</taxon>
        <taxon>Embryophyta</taxon>
        <taxon>Tracheophyta</taxon>
        <taxon>Spermatophyta</taxon>
        <taxon>Magnoliopsida</taxon>
        <taxon>Liliopsida</taxon>
        <taxon>Asparagales</taxon>
        <taxon>Orchidaceae</taxon>
        <taxon>Vanilloideae</taxon>
        <taxon>Vanilleae</taxon>
        <taxon>Vanilla</taxon>
    </lineage>
</organism>
<keyword evidence="4" id="KW-0325">Glycoprotein</keyword>
<evidence type="ECO:0000313" key="7">
    <source>
        <dbReference type="Proteomes" id="UP000636800"/>
    </source>
</evidence>
<dbReference type="SUPFAM" id="SSF52266">
    <property type="entry name" value="SGNH hydrolase"/>
    <property type="match status" value="1"/>
</dbReference>
<dbReference type="OrthoDB" id="2735536at2759"/>
<gene>
    <name evidence="6" type="ORF">HPP92_020106</name>
</gene>
<dbReference type="PANTHER" id="PTHR22835">
    <property type="entry name" value="ZINC FINGER FYVE DOMAIN CONTAINING PROTEIN"/>
    <property type="match status" value="1"/>
</dbReference>
<dbReference type="InterPro" id="IPR036514">
    <property type="entry name" value="SGNH_hydro_sf"/>
</dbReference>
<dbReference type="InterPro" id="IPR001087">
    <property type="entry name" value="GDSL"/>
</dbReference>
<dbReference type="EMBL" id="JADCNL010000010">
    <property type="protein sequence ID" value="KAG0464037.1"/>
    <property type="molecule type" value="Genomic_DNA"/>
</dbReference>
<feature type="chain" id="PRO_5032648759" evidence="5">
    <location>
        <begin position="24"/>
        <end position="372"/>
    </location>
</feature>
<dbReference type="InterPro" id="IPR035669">
    <property type="entry name" value="SGNH_plant_lipase-like"/>
</dbReference>
<comment type="caution">
    <text evidence="6">The sequence shown here is derived from an EMBL/GenBank/DDBJ whole genome shotgun (WGS) entry which is preliminary data.</text>
</comment>
<feature type="signal peptide" evidence="5">
    <location>
        <begin position="1"/>
        <end position="23"/>
    </location>
</feature>
<dbReference type="Pfam" id="PF00657">
    <property type="entry name" value="Lipase_GDSL"/>
    <property type="match status" value="1"/>
</dbReference>
<dbReference type="CDD" id="cd01837">
    <property type="entry name" value="SGNH_plant_lipase_like"/>
    <property type="match status" value="1"/>
</dbReference>
<keyword evidence="3" id="KW-0378">Hydrolase</keyword>
<dbReference type="PANTHER" id="PTHR22835:SF517">
    <property type="entry name" value="GDSL-LIKE LIPASE_ACYLHYDROLASE FAMILY PROTEIN, EXPRESSED"/>
    <property type="match status" value="1"/>
</dbReference>
<name>A0A835QA28_VANPL</name>
<evidence type="ECO:0000256" key="2">
    <source>
        <dbReference type="ARBA" id="ARBA00022729"/>
    </source>
</evidence>
<reference evidence="6 7" key="1">
    <citation type="journal article" date="2020" name="Nat. Food">
        <title>A phased Vanilla planifolia genome enables genetic improvement of flavour and production.</title>
        <authorList>
            <person name="Hasing T."/>
            <person name="Tang H."/>
            <person name="Brym M."/>
            <person name="Khazi F."/>
            <person name="Huang T."/>
            <person name="Chambers A.H."/>
        </authorList>
    </citation>
    <scope>NUCLEOTIDE SEQUENCE [LARGE SCALE GENOMIC DNA]</scope>
    <source>
        <tissue evidence="6">Leaf</tissue>
    </source>
</reference>
<evidence type="ECO:0000256" key="1">
    <source>
        <dbReference type="ARBA" id="ARBA00008668"/>
    </source>
</evidence>
<protein>
    <submittedName>
        <fullName evidence="6">Uncharacterized protein</fullName>
    </submittedName>
</protein>
<keyword evidence="7" id="KW-1185">Reference proteome</keyword>
<sequence>MAFFSSSPFLISLLSAWLIPATSNGCFIKAIYSFGDSIADTGNLLRMGPSGLFNPIGHFPYGVTLTKPTGRCSDGLLIIDYLAMSLNLSSINPYMDKSASFEDGVNFAIAGATALEEPFFVASGVLMPYAASSLGAQLGWFDAHLSSICSTREVCAKKLERALFLVGEIGGNDYNFAFYQGKRIHEVESFVPRVIQRIVDAIKKVIEAGGVHVVVPGNFPIGCMPSYLSMAEDMDSSGEYDDLNCLKDLNEFAMLHNNQLQEAINGLKQEYPQAVILYADYYQAFLYLLHNASLLGFDESSSFDSCCGGGGKHNFDIHLICGLPGTVVCTAPAKYISWDGIHLTQKAYRVMAQALIDSFIYPSLESHKIWKC</sequence>
<dbReference type="Gene3D" id="3.40.50.1110">
    <property type="entry name" value="SGNH hydrolase"/>
    <property type="match status" value="1"/>
</dbReference>
<comment type="similarity">
    <text evidence="1">Belongs to the 'GDSL' lipolytic enzyme family.</text>
</comment>
<dbReference type="Proteomes" id="UP000636800">
    <property type="component" value="Chromosome 10"/>
</dbReference>
<accession>A0A835QA28</accession>
<dbReference type="GO" id="GO:0016788">
    <property type="term" value="F:hydrolase activity, acting on ester bonds"/>
    <property type="evidence" value="ECO:0007669"/>
    <property type="project" value="InterPro"/>
</dbReference>
<keyword evidence="2 5" id="KW-0732">Signal</keyword>
<evidence type="ECO:0000256" key="4">
    <source>
        <dbReference type="ARBA" id="ARBA00023180"/>
    </source>
</evidence>
<evidence type="ECO:0000313" key="6">
    <source>
        <dbReference type="EMBL" id="KAG0464037.1"/>
    </source>
</evidence>
<evidence type="ECO:0000256" key="5">
    <source>
        <dbReference type="SAM" id="SignalP"/>
    </source>
</evidence>
<proteinExistence type="inferred from homology"/>
<dbReference type="AlphaFoldDB" id="A0A835QA28"/>